<accession>A0A6B8RS73</accession>
<dbReference type="RefSeq" id="WP_155703909.1">
    <property type="nucleotide sequence ID" value="NZ_CP034235.1"/>
</dbReference>
<name>A0A6B8RS73_9BACL</name>
<organism evidence="1 2">
    <name type="scientific">Paenibacillus psychroresistens</name>
    <dbReference type="NCBI Taxonomy" id="1778678"/>
    <lineage>
        <taxon>Bacteria</taxon>
        <taxon>Bacillati</taxon>
        <taxon>Bacillota</taxon>
        <taxon>Bacilli</taxon>
        <taxon>Bacillales</taxon>
        <taxon>Paenibacillaceae</taxon>
        <taxon>Paenibacillus</taxon>
    </lineage>
</organism>
<keyword evidence="2" id="KW-1185">Reference proteome</keyword>
<dbReference type="KEGG" id="ppsc:EHS13_29945"/>
<evidence type="ECO:0000313" key="2">
    <source>
        <dbReference type="Proteomes" id="UP000426246"/>
    </source>
</evidence>
<proteinExistence type="predicted"/>
<gene>
    <name evidence="1" type="ORF">EHS13_29945</name>
</gene>
<dbReference type="AlphaFoldDB" id="A0A6B8RS73"/>
<sequence>MIKTYAWTLFFVILLAGVYVWNHSNTGLDPVIKSIIKNYQGIDGRIQDDSMGSLGLKTIDDIGFRKKESILEVWYGKQIFKANIKNKEVMEALIKLDLTVAFDPLGNVLLMYKGEVVKEYE</sequence>
<reference evidence="2" key="1">
    <citation type="submission" date="2018-11" db="EMBL/GenBank/DDBJ databases">
        <title>Complete genome sequence of Paenibacillus sp. ML311-T8.</title>
        <authorList>
            <person name="Nam Y.-D."/>
            <person name="Kang J."/>
            <person name="Chung W.-H."/>
            <person name="Park Y.S."/>
        </authorList>
    </citation>
    <scope>NUCLEOTIDE SEQUENCE [LARGE SCALE GENOMIC DNA]</scope>
    <source>
        <strain evidence="2">ML311-T8</strain>
    </source>
</reference>
<dbReference type="Proteomes" id="UP000426246">
    <property type="component" value="Chromosome"/>
</dbReference>
<dbReference type="EMBL" id="CP034235">
    <property type="protein sequence ID" value="QGQ98799.1"/>
    <property type="molecule type" value="Genomic_DNA"/>
</dbReference>
<dbReference type="OrthoDB" id="2679562at2"/>
<protein>
    <submittedName>
        <fullName evidence="1">Uncharacterized protein</fullName>
    </submittedName>
</protein>
<evidence type="ECO:0000313" key="1">
    <source>
        <dbReference type="EMBL" id="QGQ98799.1"/>
    </source>
</evidence>